<protein>
    <recommendedName>
        <fullName evidence="1">RNase H type-1 domain-containing protein</fullName>
    </recommendedName>
</protein>
<sequence>MIPAVSFVTIAMKPLIIFSSTVLLCNKCGTLAFGISMSPFFSHFCLKDWIGLLLDDKISIFASPSMKAGFLLFTVILYESIWFARNKLTHGFSAPSVQELVVLVSRKCKEHWTAMAQLFQGNALTAKAWTKVSTDAAYSDGVAFIGVVFRNNNGSILFAAAFKHHCLDSLSAESLAILDGCIALDNHETRLAILESDCLTAVSFINVPSSNKLLVCSSND</sequence>
<dbReference type="Proteomes" id="UP001632038">
    <property type="component" value="Unassembled WGS sequence"/>
</dbReference>
<gene>
    <name evidence="2" type="ORF">CASFOL_037495</name>
</gene>
<dbReference type="CDD" id="cd06222">
    <property type="entry name" value="RNase_H_like"/>
    <property type="match status" value="1"/>
</dbReference>
<evidence type="ECO:0000313" key="2">
    <source>
        <dbReference type="EMBL" id="KAL3618676.1"/>
    </source>
</evidence>
<dbReference type="InterPro" id="IPR002156">
    <property type="entry name" value="RNaseH_domain"/>
</dbReference>
<name>A0ABD3BNJ5_9LAMI</name>
<dbReference type="PANTHER" id="PTHR47723:SF24">
    <property type="entry name" value="RNASE H TYPE-1 DOMAIN-CONTAINING PROTEIN"/>
    <property type="match status" value="1"/>
</dbReference>
<dbReference type="PANTHER" id="PTHR47723">
    <property type="entry name" value="OS05G0353850 PROTEIN"/>
    <property type="match status" value="1"/>
</dbReference>
<evidence type="ECO:0000259" key="1">
    <source>
        <dbReference type="Pfam" id="PF13456"/>
    </source>
</evidence>
<evidence type="ECO:0000313" key="3">
    <source>
        <dbReference type="Proteomes" id="UP001632038"/>
    </source>
</evidence>
<dbReference type="InterPro" id="IPR044730">
    <property type="entry name" value="RNase_H-like_dom_plant"/>
</dbReference>
<keyword evidence="3" id="KW-1185">Reference proteome</keyword>
<dbReference type="Pfam" id="PF13456">
    <property type="entry name" value="RVT_3"/>
    <property type="match status" value="1"/>
</dbReference>
<dbReference type="InterPro" id="IPR012337">
    <property type="entry name" value="RNaseH-like_sf"/>
</dbReference>
<dbReference type="EMBL" id="JAVIJP010000079">
    <property type="protein sequence ID" value="KAL3618676.1"/>
    <property type="molecule type" value="Genomic_DNA"/>
</dbReference>
<proteinExistence type="predicted"/>
<comment type="caution">
    <text evidence="2">The sequence shown here is derived from an EMBL/GenBank/DDBJ whole genome shotgun (WGS) entry which is preliminary data.</text>
</comment>
<dbReference type="InterPro" id="IPR053151">
    <property type="entry name" value="RNase_H-like"/>
</dbReference>
<reference evidence="3" key="1">
    <citation type="journal article" date="2024" name="IScience">
        <title>Strigolactones Initiate the Formation of Haustorium-like Structures in Castilleja.</title>
        <authorList>
            <person name="Buerger M."/>
            <person name="Peterson D."/>
            <person name="Chory J."/>
        </authorList>
    </citation>
    <scope>NUCLEOTIDE SEQUENCE [LARGE SCALE GENOMIC DNA]</scope>
</reference>
<dbReference type="AlphaFoldDB" id="A0ABD3BNJ5"/>
<feature type="domain" description="RNase H type-1" evidence="1">
    <location>
        <begin position="135"/>
        <end position="209"/>
    </location>
</feature>
<accession>A0ABD3BNJ5</accession>
<dbReference type="SUPFAM" id="SSF53098">
    <property type="entry name" value="Ribonuclease H-like"/>
    <property type="match status" value="1"/>
</dbReference>
<organism evidence="2 3">
    <name type="scientific">Castilleja foliolosa</name>
    <dbReference type="NCBI Taxonomy" id="1961234"/>
    <lineage>
        <taxon>Eukaryota</taxon>
        <taxon>Viridiplantae</taxon>
        <taxon>Streptophyta</taxon>
        <taxon>Embryophyta</taxon>
        <taxon>Tracheophyta</taxon>
        <taxon>Spermatophyta</taxon>
        <taxon>Magnoliopsida</taxon>
        <taxon>eudicotyledons</taxon>
        <taxon>Gunneridae</taxon>
        <taxon>Pentapetalae</taxon>
        <taxon>asterids</taxon>
        <taxon>lamiids</taxon>
        <taxon>Lamiales</taxon>
        <taxon>Orobanchaceae</taxon>
        <taxon>Pedicularideae</taxon>
        <taxon>Castillejinae</taxon>
        <taxon>Castilleja</taxon>
    </lineage>
</organism>